<keyword evidence="3" id="KW-1185">Reference proteome</keyword>
<feature type="transmembrane region" description="Helical" evidence="1">
    <location>
        <begin position="133"/>
        <end position="153"/>
    </location>
</feature>
<name>A0A1H0J933_9SPHI</name>
<evidence type="ECO:0000313" key="2">
    <source>
        <dbReference type="EMBL" id="SDO40013.1"/>
    </source>
</evidence>
<keyword evidence="1" id="KW-0812">Transmembrane</keyword>
<dbReference type="RefSeq" id="WP_074612516.1">
    <property type="nucleotide sequence ID" value="NZ_FNGY01000014.1"/>
</dbReference>
<organism evidence="2 3">
    <name type="scientific">Pedobacter steynii</name>
    <dbReference type="NCBI Taxonomy" id="430522"/>
    <lineage>
        <taxon>Bacteria</taxon>
        <taxon>Pseudomonadati</taxon>
        <taxon>Bacteroidota</taxon>
        <taxon>Sphingobacteriia</taxon>
        <taxon>Sphingobacteriales</taxon>
        <taxon>Sphingobacteriaceae</taxon>
        <taxon>Pedobacter</taxon>
    </lineage>
</organism>
<protein>
    <submittedName>
        <fullName evidence="2">Uncharacterized protein</fullName>
    </submittedName>
</protein>
<accession>A0A1H0J933</accession>
<sequence length="174" mass="20218">MESAVDIYGKLLIAVFSFIAPSMTLLMGLFGTGITIYRKKNEDFLRQSEDLLTNTSSLPGTSNENKISFIRDRIKNLDLIKKEMERDNNLLSPKRQVKRIFMPLLLSTILLIVYYYINEEHLKALVFIRIDHLSLFLSFCLLFYAIGVLWQIFCKIIEVKNFGEIGNKREMLVI</sequence>
<feature type="transmembrane region" description="Helical" evidence="1">
    <location>
        <begin position="12"/>
        <end position="37"/>
    </location>
</feature>
<keyword evidence="1" id="KW-0472">Membrane</keyword>
<proteinExistence type="predicted"/>
<dbReference type="Proteomes" id="UP000183200">
    <property type="component" value="Unassembled WGS sequence"/>
</dbReference>
<keyword evidence="1" id="KW-1133">Transmembrane helix</keyword>
<reference evidence="3" key="1">
    <citation type="submission" date="2016-10" db="EMBL/GenBank/DDBJ databases">
        <authorList>
            <person name="Varghese N."/>
            <person name="Submissions S."/>
        </authorList>
    </citation>
    <scope>NUCLEOTIDE SEQUENCE [LARGE SCALE GENOMIC DNA]</scope>
    <source>
        <strain evidence="3">DSM 19110</strain>
    </source>
</reference>
<evidence type="ECO:0000313" key="3">
    <source>
        <dbReference type="Proteomes" id="UP000183200"/>
    </source>
</evidence>
<dbReference type="AlphaFoldDB" id="A0A1H0J933"/>
<dbReference type="OrthoDB" id="10003831at2"/>
<dbReference type="EMBL" id="FNGY01000014">
    <property type="protein sequence ID" value="SDO40013.1"/>
    <property type="molecule type" value="Genomic_DNA"/>
</dbReference>
<evidence type="ECO:0000256" key="1">
    <source>
        <dbReference type="SAM" id="Phobius"/>
    </source>
</evidence>
<feature type="transmembrane region" description="Helical" evidence="1">
    <location>
        <begin position="100"/>
        <end position="117"/>
    </location>
</feature>
<gene>
    <name evidence="2" type="ORF">SAMN05421820_114114</name>
</gene>